<keyword evidence="2" id="KW-1185">Reference proteome</keyword>
<name>A0ABQ7V401_SOLTU</name>
<evidence type="ECO:0000313" key="1">
    <source>
        <dbReference type="EMBL" id="KAH0758824.1"/>
    </source>
</evidence>
<gene>
    <name evidence="1" type="ORF">KY290_022317</name>
</gene>
<protein>
    <submittedName>
        <fullName evidence="1">Uncharacterized protein</fullName>
    </submittedName>
</protein>
<accession>A0ABQ7V401</accession>
<comment type="caution">
    <text evidence="1">The sequence shown here is derived from an EMBL/GenBank/DDBJ whole genome shotgun (WGS) entry which is preliminary data.</text>
</comment>
<sequence length="59" mass="6578">MADLMGLESGIWWVWRARSSFASWVVLWCGGRRRTVGLEVFGVGSCWLFEVEAGSLVVA</sequence>
<organism evidence="1 2">
    <name type="scientific">Solanum tuberosum</name>
    <name type="common">Potato</name>
    <dbReference type="NCBI Taxonomy" id="4113"/>
    <lineage>
        <taxon>Eukaryota</taxon>
        <taxon>Viridiplantae</taxon>
        <taxon>Streptophyta</taxon>
        <taxon>Embryophyta</taxon>
        <taxon>Tracheophyta</taxon>
        <taxon>Spermatophyta</taxon>
        <taxon>Magnoliopsida</taxon>
        <taxon>eudicotyledons</taxon>
        <taxon>Gunneridae</taxon>
        <taxon>Pentapetalae</taxon>
        <taxon>asterids</taxon>
        <taxon>lamiids</taxon>
        <taxon>Solanales</taxon>
        <taxon>Solanaceae</taxon>
        <taxon>Solanoideae</taxon>
        <taxon>Solaneae</taxon>
        <taxon>Solanum</taxon>
    </lineage>
</organism>
<dbReference type="EMBL" id="JAIVGD010000015">
    <property type="protein sequence ID" value="KAH0758824.1"/>
    <property type="molecule type" value="Genomic_DNA"/>
</dbReference>
<evidence type="ECO:0000313" key="2">
    <source>
        <dbReference type="Proteomes" id="UP000826656"/>
    </source>
</evidence>
<reference evidence="1 2" key="1">
    <citation type="journal article" date="2021" name="bioRxiv">
        <title>Chromosome-scale and haplotype-resolved genome assembly of a tetraploid potato cultivar.</title>
        <authorList>
            <person name="Sun H."/>
            <person name="Jiao W.-B."/>
            <person name="Krause K."/>
            <person name="Campoy J.A."/>
            <person name="Goel M."/>
            <person name="Folz-Donahue K."/>
            <person name="Kukat C."/>
            <person name="Huettel B."/>
            <person name="Schneeberger K."/>
        </authorList>
    </citation>
    <scope>NUCLEOTIDE SEQUENCE [LARGE SCALE GENOMIC DNA]</scope>
    <source>
        <strain evidence="1">SolTubOtavaFocal</strain>
        <tissue evidence="1">Leaves</tissue>
    </source>
</reference>
<dbReference type="Proteomes" id="UP000826656">
    <property type="component" value="Unassembled WGS sequence"/>
</dbReference>
<proteinExistence type="predicted"/>